<sequence>MGGKTGKFLGVPYDWRPLTGQRVKSRWWNPDDPRWFTPKALGWGYGFNFARLFGRRGKGSPPGE</sequence>
<evidence type="ECO:0000313" key="2">
    <source>
        <dbReference type="EMBL" id="TKK77878.1"/>
    </source>
</evidence>
<name>A0A4U3LPU0_9ACTN</name>
<gene>
    <name evidence="2" type="ORF">FDA38_22415</name>
</gene>
<feature type="domain" description="DUF5808" evidence="1">
    <location>
        <begin position="30"/>
        <end position="54"/>
    </location>
</feature>
<protein>
    <recommendedName>
        <fullName evidence="1">DUF5808 domain-containing protein</fullName>
    </recommendedName>
</protein>
<accession>A0A4U3LPU0</accession>
<proteinExistence type="predicted"/>
<dbReference type="AlphaFoldDB" id="A0A4U3LPU0"/>
<evidence type="ECO:0000313" key="3">
    <source>
        <dbReference type="Proteomes" id="UP000305836"/>
    </source>
</evidence>
<dbReference type="InterPro" id="IPR043831">
    <property type="entry name" value="DUF5808"/>
</dbReference>
<dbReference type="Proteomes" id="UP000305836">
    <property type="component" value="Unassembled WGS sequence"/>
</dbReference>
<keyword evidence="3" id="KW-1185">Reference proteome</keyword>
<reference evidence="2 3" key="1">
    <citation type="submission" date="2019-04" db="EMBL/GenBank/DDBJ databases">
        <title>Kribbella sp. NEAU-THZ 27 nov., a novel actinomycete isolated from soil.</title>
        <authorList>
            <person name="Duan L."/>
        </authorList>
    </citation>
    <scope>NUCLEOTIDE SEQUENCE [LARGE SCALE GENOMIC DNA]</scope>
    <source>
        <strain evidence="3">NEAU-THZ27</strain>
    </source>
</reference>
<dbReference type="EMBL" id="SZPZ01000003">
    <property type="protein sequence ID" value="TKK77878.1"/>
    <property type="molecule type" value="Genomic_DNA"/>
</dbReference>
<organism evidence="2 3">
    <name type="scientific">Kribbella jiaozuonensis</name>
    <dbReference type="NCBI Taxonomy" id="2575441"/>
    <lineage>
        <taxon>Bacteria</taxon>
        <taxon>Bacillati</taxon>
        <taxon>Actinomycetota</taxon>
        <taxon>Actinomycetes</taxon>
        <taxon>Propionibacteriales</taxon>
        <taxon>Kribbellaceae</taxon>
        <taxon>Kribbella</taxon>
    </lineage>
</organism>
<evidence type="ECO:0000259" key="1">
    <source>
        <dbReference type="Pfam" id="PF19124"/>
    </source>
</evidence>
<dbReference type="OrthoDB" id="4558476at2"/>
<dbReference type="RefSeq" id="WP_137256043.1">
    <property type="nucleotide sequence ID" value="NZ_JBHSPQ010000002.1"/>
</dbReference>
<dbReference type="Pfam" id="PF19124">
    <property type="entry name" value="DUF5808"/>
    <property type="match status" value="1"/>
</dbReference>
<comment type="caution">
    <text evidence="2">The sequence shown here is derived from an EMBL/GenBank/DDBJ whole genome shotgun (WGS) entry which is preliminary data.</text>
</comment>